<protein>
    <recommendedName>
        <fullName evidence="4">Peroxiredoxin</fullName>
    </recommendedName>
</protein>
<name>A0AAV4LGQ0_9BACL</name>
<accession>A0AAV4LGQ0</accession>
<dbReference type="PANTHER" id="PTHR42830">
    <property type="entry name" value="OSMOTICALLY INDUCIBLE FAMILY PROTEIN"/>
    <property type="match status" value="1"/>
</dbReference>
<dbReference type="InterPro" id="IPR015946">
    <property type="entry name" value="KH_dom-like_a/b"/>
</dbReference>
<evidence type="ECO:0008006" key="4">
    <source>
        <dbReference type="Google" id="ProtNLM"/>
    </source>
</evidence>
<evidence type="ECO:0000256" key="1">
    <source>
        <dbReference type="SAM" id="MobiDB-lite"/>
    </source>
</evidence>
<dbReference type="InterPro" id="IPR052707">
    <property type="entry name" value="OsmC_Ohr_Peroxiredoxin"/>
</dbReference>
<dbReference type="Proteomes" id="UP001057291">
    <property type="component" value="Unassembled WGS sequence"/>
</dbReference>
<proteinExistence type="predicted"/>
<gene>
    <name evidence="2" type="primary">ymaD</name>
    <name evidence="2" type="ORF">DNHGIG_22530</name>
</gene>
<dbReference type="InterPro" id="IPR003718">
    <property type="entry name" value="OsmC/Ohr_fam"/>
</dbReference>
<reference evidence="2" key="1">
    <citation type="journal article" date="2023" name="Int. J. Syst. Evol. Microbiol.">
        <title>Collibacillus ludicampi gen. nov., sp. nov., a new soil bacterium of the family Alicyclobacillaceae.</title>
        <authorList>
            <person name="Jojima T."/>
            <person name="Ioku Y."/>
            <person name="Fukuta Y."/>
            <person name="Shirasaka N."/>
            <person name="Matsumura Y."/>
            <person name="Mori M."/>
        </authorList>
    </citation>
    <scope>NUCLEOTIDE SEQUENCE</scope>
    <source>
        <strain evidence="2">TP075</strain>
    </source>
</reference>
<evidence type="ECO:0000313" key="3">
    <source>
        <dbReference type="Proteomes" id="UP001057291"/>
    </source>
</evidence>
<dbReference type="Gene3D" id="3.30.300.20">
    <property type="match status" value="1"/>
</dbReference>
<dbReference type="EMBL" id="BOQE01000001">
    <property type="protein sequence ID" value="GIM46704.1"/>
    <property type="molecule type" value="Genomic_DNA"/>
</dbReference>
<organism evidence="2 3">
    <name type="scientific">Collibacillus ludicampi</name>
    <dbReference type="NCBI Taxonomy" id="2771369"/>
    <lineage>
        <taxon>Bacteria</taxon>
        <taxon>Bacillati</taxon>
        <taxon>Bacillota</taxon>
        <taxon>Bacilli</taxon>
        <taxon>Bacillales</taxon>
        <taxon>Alicyclobacillaceae</taxon>
        <taxon>Collibacillus</taxon>
    </lineage>
</organism>
<sequence>MSEHHFTLQGTWQGGREGTGSIQTTGFSSTISIPANMRGPGEGTNPEELLLSAAASCYLITLGILLKKRNLPVQTIHLESEGIAVVDPVLRYDRIIHRPKIILQNPTNEQSGLALALAKDAEINCMVSNAMRGNVLFHVEPQVETVSF</sequence>
<dbReference type="Pfam" id="PF02566">
    <property type="entry name" value="OsmC"/>
    <property type="match status" value="1"/>
</dbReference>
<feature type="region of interest" description="Disordered" evidence="1">
    <location>
        <begin position="1"/>
        <end position="25"/>
    </location>
</feature>
<keyword evidence="3" id="KW-1185">Reference proteome</keyword>
<evidence type="ECO:0000313" key="2">
    <source>
        <dbReference type="EMBL" id="GIM46704.1"/>
    </source>
</evidence>
<comment type="caution">
    <text evidence="2">The sequence shown here is derived from an EMBL/GenBank/DDBJ whole genome shotgun (WGS) entry which is preliminary data.</text>
</comment>
<dbReference type="AlphaFoldDB" id="A0AAV4LGQ0"/>
<dbReference type="RefSeq" id="WP_282199768.1">
    <property type="nucleotide sequence ID" value="NZ_BOQE01000001.1"/>
</dbReference>
<dbReference type="SUPFAM" id="SSF82784">
    <property type="entry name" value="OsmC-like"/>
    <property type="match status" value="1"/>
</dbReference>
<dbReference type="PANTHER" id="PTHR42830:SF2">
    <property type="entry name" value="OSMC_OHR FAMILY PROTEIN"/>
    <property type="match status" value="1"/>
</dbReference>
<dbReference type="InterPro" id="IPR036102">
    <property type="entry name" value="OsmC/Ohrsf"/>
</dbReference>